<evidence type="ECO:0000313" key="2">
    <source>
        <dbReference type="Proteomes" id="UP000245783"/>
    </source>
</evidence>
<dbReference type="Proteomes" id="UP000245783">
    <property type="component" value="Unassembled WGS sequence"/>
</dbReference>
<dbReference type="EMBL" id="KZ819377">
    <property type="protein sequence ID" value="PWN42636.1"/>
    <property type="molecule type" value="Genomic_DNA"/>
</dbReference>
<dbReference type="AlphaFoldDB" id="A0A316VYD0"/>
<dbReference type="GeneID" id="37032018"/>
<accession>A0A316VYD0</accession>
<name>A0A316VYD0_9BASI</name>
<dbReference type="RefSeq" id="XP_025369796.1">
    <property type="nucleotide sequence ID" value="XM_025510148.1"/>
</dbReference>
<protein>
    <submittedName>
        <fullName evidence="1">Uncharacterized protein</fullName>
    </submittedName>
</protein>
<organism evidence="1 2">
    <name type="scientific">Ceraceosorus guamensis</name>
    <dbReference type="NCBI Taxonomy" id="1522189"/>
    <lineage>
        <taxon>Eukaryota</taxon>
        <taxon>Fungi</taxon>
        <taxon>Dikarya</taxon>
        <taxon>Basidiomycota</taxon>
        <taxon>Ustilaginomycotina</taxon>
        <taxon>Exobasidiomycetes</taxon>
        <taxon>Ceraceosorales</taxon>
        <taxon>Ceraceosoraceae</taxon>
        <taxon>Ceraceosorus</taxon>
    </lineage>
</organism>
<proteinExistence type="predicted"/>
<keyword evidence="2" id="KW-1185">Reference proteome</keyword>
<reference evidence="1 2" key="1">
    <citation type="journal article" date="2018" name="Mol. Biol. Evol.">
        <title>Broad Genomic Sampling Reveals a Smut Pathogenic Ancestry of the Fungal Clade Ustilaginomycotina.</title>
        <authorList>
            <person name="Kijpornyongpan T."/>
            <person name="Mondo S.J."/>
            <person name="Barry K."/>
            <person name="Sandor L."/>
            <person name="Lee J."/>
            <person name="Lipzen A."/>
            <person name="Pangilinan J."/>
            <person name="LaButti K."/>
            <person name="Hainaut M."/>
            <person name="Henrissat B."/>
            <person name="Grigoriev I.V."/>
            <person name="Spatafora J.W."/>
            <person name="Aime M.C."/>
        </authorList>
    </citation>
    <scope>NUCLEOTIDE SEQUENCE [LARGE SCALE GENOMIC DNA]</scope>
    <source>
        <strain evidence="1 2">MCA 4658</strain>
    </source>
</reference>
<dbReference type="InParanoid" id="A0A316VYD0"/>
<gene>
    <name evidence="1" type="ORF">IE81DRAFT_116978</name>
</gene>
<sequence length="118" mass="12506">MVSPLRQAILVPSSLVALEHCALLGTPACARLCPLPQPPRRLFMLSDSSVNASYLPTGAHPSSLQCLSSILNFPASLQSFPHALHSHESSFIPHLAASARSSTSTIHCFMIAACVFPA</sequence>
<evidence type="ECO:0000313" key="1">
    <source>
        <dbReference type="EMBL" id="PWN42636.1"/>
    </source>
</evidence>